<sequence>MKKISILIPVYNVEKYLHRCLDSICSQLNEECELVIINDGSKDCSGVICNEYQNKYPNLIRVFHQENRGTGVTRNSLLNNAQGEYVWFVDSDDFITANILNTILEKLDGKIEILSMCFKRFGNNKYGELENKPSKQNLISGTDYLISEKVDGFLWNKIYKLCFLKDNCIYFNENLNSQEDWLFNIQAFILCKEMSLTGIYSYNYFQDNQSSVLHLNTPASNKRDIENTLLAEKELLELINLQRDKKLKKSLSEILYLNIAGFFYSLYTNNISSEEIKRILNIEKERGIYPVPFTKNKRANIFLIGANIKPLFIFLCWIHNKINKK</sequence>
<keyword evidence="3" id="KW-0812">Transmembrane</keyword>
<evidence type="ECO:0000259" key="4">
    <source>
        <dbReference type="Pfam" id="PF00535"/>
    </source>
</evidence>
<feature type="transmembrane region" description="Helical" evidence="3">
    <location>
        <begin position="299"/>
        <end position="318"/>
    </location>
</feature>
<feature type="domain" description="Glycosyltransferase 2-like" evidence="4">
    <location>
        <begin position="5"/>
        <end position="118"/>
    </location>
</feature>
<dbReference type="InterPro" id="IPR029044">
    <property type="entry name" value="Nucleotide-diphossugar_trans"/>
</dbReference>
<keyword evidence="3" id="KW-1133">Transmembrane helix</keyword>
<keyword evidence="3" id="KW-0472">Membrane</keyword>
<dbReference type="Proteomes" id="UP000217431">
    <property type="component" value="Chromosome I"/>
</dbReference>
<accession>A0A0S3UHA9</accession>
<evidence type="ECO:0000313" key="6">
    <source>
        <dbReference type="Proteomes" id="UP000217431"/>
    </source>
</evidence>
<evidence type="ECO:0000256" key="3">
    <source>
        <dbReference type="SAM" id="Phobius"/>
    </source>
</evidence>
<proteinExistence type="predicted"/>
<gene>
    <name evidence="5" type="ORF">PIOMA14_I_0400</name>
</gene>
<dbReference type="Pfam" id="PF00535">
    <property type="entry name" value="Glycos_transf_2"/>
    <property type="match status" value="1"/>
</dbReference>
<evidence type="ECO:0000256" key="1">
    <source>
        <dbReference type="ARBA" id="ARBA00022676"/>
    </source>
</evidence>
<dbReference type="SUPFAM" id="SSF53448">
    <property type="entry name" value="Nucleotide-diphospho-sugar transferases"/>
    <property type="match status" value="1"/>
</dbReference>
<dbReference type="CDD" id="cd00761">
    <property type="entry name" value="Glyco_tranf_GTA_type"/>
    <property type="match status" value="1"/>
</dbReference>
<evidence type="ECO:0000313" key="5">
    <source>
        <dbReference type="EMBL" id="BAU16908.1"/>
    </source>
</evidence>
<dbReference type="RefSeq" id="WP_096404972.1">
    <property type="nucleotide sequence ID" value="NZ_AP014597.1"/>
</dbReference>
<dbReference type="PANTHER" id="PTHR22916">
    <property type="entry name" value="GLYCOSYLTRANSFERASE"/>
    <property type="match status" value="1"/>
</dbReference>
<dbReference type="AlphaFoldDB" id="A0A0S3UHA9"/>
<dbReference type="Gene3D" id="3.90.550.10">
    <property type="entry name" value="Spore Coat Polysaccharide Biosynthesis Protein SpsA, Chain A"/>
    <property type="match status" value="1"/>
</dbReference>
<dbReference type="GO" id="GO:0016758">
    <property type="term" value="F:hexosyltransferase activity"/>
    <property type="evidence" value="ECO:0007669"/>
    <property type="project" value="UniProtKB-ARBA"/>
</dbReference>
<evidence type="ECO:0000256" key="2">
    <source>
        <dbReference type="ARBA" id="ARBA00022679"/>
    </source>
</evidence>
<protein>
    <submittedName>
        <fullName evidence="5">Probable glycosyltransferase family 2</fullName>
    </submittedName>
</protein>
<dbReference type="PANTHER" id="PTHR22916:SF51">
    <property type="entry name" value="GLYCOSYLTRANSFERASE EPSH-RELATED"/>
    <property type="match status" value="1"/>
</dbReference>
<organism evidence="5 6">
    <name type="scientific">Prevotella intermedia</name>
    <dbReference type="NCBI Taxonomy" id="28131"/>
    <lineage>
        <taxon>Bacteria</taxon>
        <taxon>Pseudomonadati</taxon>
        <taxon>Bacteroidota</taxon>
        <taxon>Bacteroidia</taxon>
        <taxon>Bacteroidales</taxon>
        <taxon>Prevotellaceae</taxon>
        <taxon>Prevotella</taxon>
    </lineage>
</organism>
<dbReference type="InterPro" id="IPR001173">
    <property type="entry name" value="Glyco_trans_2-like"/>
</dbReference>
<keyword evidence="2 5" id="KW-0808">Transferase</keyword>
<name>A0A0S3UHA9_PREIN</name>
<dbReference type="EMBL" id="AP014597">
    <property type="protein sequence ID" value="BAU16908.1"/>
    <property type="molecule type" value="Genomic_DNA"/>
</dbReference>
<keyword evidence="1" id="KW-0328">Glycosyltransferase</keyword>
<reference evidence="5 6" key="1">
    <citation type="journal article" date="2016" name="DNA Res.">
        <title>The complete genome sequencing of Prevotella intermedia strain OMA14 and a subsequent fine-scale, intra-species genomic comparison reveal an unusual amplification of conjugative and mobile transposons and identify a novel Prevotella-lineage-specific repeat.</title>
        <authorList>
            <person name="Naito M."/>
            <person name="Ogura Y."/>
            <person name="Itoh T."/>
            <person name="Shoji M."/>
            <person name="Okamoto M."/>
            <person name="Hayashi T."/>
            <person name="Nakayama K."/>
        </authorList>
    </citation>
    <scope>NUCLEOTIDE SEQUENCE [LARGE SCALE GENOMIC DNA]</scope>
    <source>
        <strain evidence="5 6">OMA14</strain>
    </source>
</reference>